<organism evidence="1 2">
    <name type="scientific">Skermanella aerolata</name>
    <dbReference type="NCBI Taxonomy" id="393310"/>
    <lineage>
        <taxon>Bacteria</taxon>
        <taxon>Pseudomonadati</taxon>
        <taxon>Pseudomonadota</taxon>
        <taxon>Alphaproteobacteria</taxon>
        <taxon>Rhodospirillales</taxon>
        <taxon>Azospirillaceae</taxon>
        <taxon>Skermanella</taxon>
    </lineage>
</organism>
<keyword evidence="2" id="KW-1185">Reference proteome</keyword>
<evidence type="ECO:0000313" key="2">
    <source>
        <dbReference type="Proteomes" id="UP000321523"/>
    </source>
</evidence>
<dbReference type="RefSeq" id="WP_044434715.1">
    <property type="nucleotide sequence ID" value="NZ_BJYZ01000034.1"/>
</dbReference>
<proteinExistence type="predicted"/>
<protein>
    <submittedName>
        <fullName evidence="1">Uncharacterized protein</fullName>
    </submittedName>
</protein>
<comment type="caution">
    <text evidence="1">The sequence shown here is derived from an EMBL/GenBank/DDBJ whole genome shotgun (WGS) entry which is preliminary data.</text>
</comment>
<dbReference type="EMBL" id="BJYZ01000034">
    <property type="protein sequence ID" value="GEO42018.1"/>
    <property type="molecule type" value="Genomic_DNA"/>
</dbReference>
<dbReference type="Proteomes" id="UP000321523">
    <property type="component" value="Unassembled WGS sequence"/>
</dbReference>
<reference evidence="1 2" key="1">
    <citation type="submission" date="2019-07" db="EMBL/GenBank/DDBJ databases">
        <title>Whole genome shotgun sequence of Skermanella aerolata NBRC 106429.</title>
        <authorList>
            <person name="Hosoyama A."/>
            <person name="Uohara A."/>
            <person name="Ohji S."/>
            <person name="Ichikawa N."/>
        </authorList>
    </citation>
    <scope>NUCLEOTIDE SEQUENCE [LARGE SCALE GENOMIC DNA]</scope>
    <source>
        <strain evidence="1 2">NBRC 106429</strain>
    </source>
</reference>
<dbReference type="OrthoDB" id="7871248at2"/>
<dbReference type="AlphaFoldDB" id="A0A512DZV2"/>
<name>A0A512DZV2_9PROT</name>
<sequence length="149" mass="16112">MRLYFPNTALPKKSAKSFHDISGSSLSASQAIVAKLCGYASWHDLEKCHAERAPSPLNRDLPSEQAAERRSILAKRLAVLAGVSEGRAADMLAVMRLTGSPPAKPVSDRMDVGSPAKPLSETMMADLYPYMDQAMIGTPGSQVRERIDP</sequence>
<gene>
    <name evidence="1" type="ORF">SAE02_61660</name>
</gene>
<evidence type="ECO:0000313" key="1">
    <source>
        <dbReference type="EMBL" id="GEO42018.1"/>
    </source>
</evidence>
<accession>A0A512DZV2</accession>